<dbReference type="AlphaFoldDB" id="A0A6N3G806"/>
<dbReference type="GO" id="GO:0043365">
    <property type="term" value="F:[formate-C-acetyltransferase]-activating enzyme activity"/>
    <property type="evidence" value="ECO:0007669"/>
    <property type="project" value="UniProtKB-UniRule"/>
</dbReference>
<dbReference type="SFLD" id="SFLDG01067">
    <property type="entry name" value="SPASM/twitch_domain_containing"/>
    <property type="match status" value="1"/>
</dbReference>
<dbReference type="SUPFAM" id="SSF102114">
    <property type="entry name" value="Radical SAM enzymes"/>
    <property type="match status" value="1"/>
</dbReference>
<dbReference type="InterPro" id="IPR007197">
    <property type="entry name" value="rSAM"/>
</dbReference>
<dbReference type="PROSITE" id="PS51918">
    <property type="entry name" value="RADICAL_SAM"/>
    <property type="match status" value="1"/>
</dbReference>
<protein>
    <recommendedName>
        <fullName evidence="9">Pyruvate formate-lyase-activating enzyme</fullName>
        <ecNumber evidence="9">1.97.1.4</ecNumber>
    </recommendedName>
</protein>
<comment type="subcellular location">
    <subcellularLocation>
        <location evidence="9">Cytoplasm</location>
    </subcellularLocation>
</comment>
<dbReference type="InterPro" id="IPR012838">
    <property type="entry name" value="PFL1_activating"/>
</dbReference>
<reference evidence="11" key="1">
    <citation type="submission" date="2019-11" db="EMBL/GenBank/DDBJ databases">
        <authorList>
            <person name="Feng L."/>
        </authorList>
    </citation>
    <scope>NUCLEOTIDE SEQUENCE</scope>
    <source>
        <strain evidence="11">PclaraLFYP37</strain>
    </source>
</reference>
<dbReference type="PANTHER" id="PTHR30352:SF5">
    <property type="entry name" value="PYRUVATE FORMATE-LYASE 1-ACTIVATING ENZYME"/>
    <property type="match status" value="1"/>
</dbReference>
<feature type="domain" description="Radical SAM core" evidence="10">
    <location>
        <begin position="18"/>
        <end position="241"/>
    </location>
</feature>
<dbReference type="GO" id="GO:0005737">
    <property type="term" value="C:cytoplasm"/>
    <property type="evidence" value="ECO:0007669"/>
    <property type="project" value="UniProtKB-SubCell"/>
</dbReference>
<dbReference type="PROSITE" id="PS01087">
    <property type="entry name" value="RADICAL_ACTIVATING"/>
    <property type="match status" value="1"/>
</dbReference>
<comment type="function">
    <text evidence="9">Activation of pyruvate formate-lyase under anaerobic conditions by generation of an organic free radical, using S-adenosylmethionine and reduced flavodoxin as cosubstrates to produce 5'-deoxy-adenosine.</text>
</comment>
<dbReference type="NCBIfam" id="TIGR02493">
    <property type="entry name" value="PFLA"/>
    <property type="match status" value="1"/>
</dbReference>
<organism evidence="11">
    <name type="scientific">Paraprevotella clara</name>
    <dbReference type="NCBI Taxonomy" id="454154"/>
    <lineage>
        <taxon>Bacteria</taxon>
        <taxon>Pseudomonadati</taxon>
        <taxon>Bacteroidota</taxon>
        <taxon>Bacteroidia</taxon>
        <taxon>Bacteroidales</taxon>
        <taxon>Prevotellaceae</taxon>
        <taxon>Paraprevotella</taxon>
    </lineage>
</organism>
<dbReference type="SFLD" id="SFLDS00029">
    <property type="entry name" value="Radical_SAM"/>
    <property type="match status" value="1"/>
</dbReference>
<sequence length="243" mass="27678">MEKPLVGKIHSLESFGTVDGPGIRFVTFLQGCPLRCLYCHNPDTWDAGRPARYQMTPEELLAEVLKVRSFIARGGVTLTGGEPLLQADFCREFFRLCREEGLHTALDTSGAVFNERVCAVLDYTNLVLLDIKALRPELCRKVSGSDGRNARALLDELERRGTEVWIRHVVVPGLTDDDTLLDELVEFVRHYKVVRKIEWLPYHTMGVFKYKELGLDYPLTDVPPLARERIEAIKKRFEGIFPC</sequence>
<accession>A0A6N3G806</accession>
<dbReference type="Pfam" id="PF04055">
    <property type="entry name" value="Radical_SAM"/>
    <property type="match status" value="1"/>
</dbReference>
<dbReference type="Gene3D" id="3.20.20.70">
    <property type="entry name" value="Aldolase class I"/>
    <property type="match status" value="1"/>
</dbReference>
<name>A0A6N3G806_9BACT</name>
<comment type="function">
    <text evidence="1">Activation of pyruvate formate-lyase 1 under anaerobic conditions by generation of an organic free radical, using S-adenosylmethionine and reduced flavodoxin as cosubstrates to produce 5'-deoxy-adenosine.</text>
</comment>
<dbReference type="PANTHER" id="PTHR30352">
    <property type="entry name" value="PYRUVATE FORMATE-LYASE-ACTIVATING ENZYME"/>
    <property type="match status" value="1"/>
</dbReference>
<comment type="similarity">
    <text evidence="2 9">Belongs to the organic radical-activating enzymes family.</text>
</comment>
<dbReference type="GO" id="GO:0046872">
    <property type="term" value="F:metal ion binding"/>
    <property type="evidence" value="ECO:0007669"/>
    <property type="project" value="UniProtKB-UniRule"/>
</dbReference>
<evidence type="ECO:0000313" key="11">
    <source>
        <dbReference type="EMBL" id="VYU59983.1"/>
    </source>
</evidence>
<dbReference type="InterPro" id="IPR034457">
    <property type="entry name" value="Organic_radical-activating"/>
</dbReference>
<evidence type="ECO:0000256" key="6">
    <source>
        <dbReference type="ARBA" id="ARBA00023002"/>
    </source>
</evidence>
<comment type="catalytic activity">
    <reaction evidence="9">
        <text>glycyl-[formate C-acetyltransferase] + reduced [flavodoxin] + S-adenosyl-L-methionine = glycin-2-yl radical-[formate C-acetyltransferase] + semiquinone [flavodoxin] + 5'-deoxyadenosine + L-methionine + H(+)</text>
        <dbReference type="Rhea" id="RHEA:19225"/>
        <dbReference type="Rhea" id="RHEA-COMP:10622"/>
        <dbReference type="Rhea" id="RHEA-COMP:12190"/>
        <dbReference type="Rhea" id="RHEA-COMP:12191"/>
        <dbReference type="Rhea" id="RHEA-COMP:14480"/>
        <dbReference type="ChEBI" id="CHEBI:15378"/>
        <dbReference type="ChEBI" id="CHEBI:17319"/>
        <dbReference type="ChEBI" id="CHEBI:29947"/>
        <dbReference type="ChEBI" id="CHEBI:32722"/>
        <dbReference type="ChEBI" id="CHEBI:57618"/>
        <dbReference type="ChEBI" id="CHEBI:57844"/>
        <dbReference type="ChEBI" id="CHEBI:59789"/>
        <dbReference type="ChEBI" id="CHEBI:140311"/>
        <dbReference type="EC" id="1.97.1.4"/>
    </reaction>
</comment>
<keyword evidence="11" id="KW-0456">Lyase</keyword>
<dbReference type="InterPro" id="IPR058240">
    <property type="entry name" value="rSAM_sf"/>
</dbReference>
<dbReference type="GO" id="GO:0016829">
    <property type="term" value="F:lyase activity"/>
    <property type="evidence" value="ECO:0007669"/>
    <property type="project" value="UniProtKB-KW"/>
</dbReference>
<evidence type="ECO:0000256" key="9">
    <source>
        <dbReference type="RuleBase" id="RU362053"/>
    </source>
</evidence>
<evidence type="ECO:0000256" key="8">
    <source>
        <dbReference type="ARBA" id="ARBA00023014"/>
    </source>
</evidence>
<dbReference type="InterPro" id="IPR001989">
    <property type="entry name" value="Radical_activat_CS"/>
</dbReference>
<keyword evidence="6 9" id="KW-0560">Oxidoreductase</keyword>
<keyword evidence="3 9" id="KW-0004">4Fe-4S</keyword>
<evidence type="ECO:0000256" key="4">
    <source>
        <dbReference type="ARBA" id="ARBA00022691"/>
    </source>
</evidence>
<keyword evidence="7 9" id="KW-0408">Iron</keyword>
<dbReference type="CDD" id="cd01335">
    <property type="entry name" value="Radical_SAM"/>
    <property type="match status" value="1"/>
</dbReference>
<evidence type="ECO:0000256" key="5">
    <source>
        <dbReference type="ARBA" id="ARBA00022723"/>
    </source>
</evidence>
<keyword evidence="5 9" id="KW-0479">Metal-binding</keyword>
<evidence type="ECO:0000259" key="10">
    <source>
        <dbReference type="PROSITE" id="PS51918"/>
    </source>
</evidence>
<comment type="cofactor">
    <cofactor evidence="9">
        <name>[4Fe-4S] cluster</name>
        <dbReference type="ChEBI" id="CHEBI:49883"/>
    </cofactor>
    <text evidence="9">Binds 1 [4Fe-4S] cluster. The cluster is coordinated with 3 cysteines and an exchangeable S-adenosyl-L-methionine.</text>
</comment>
<gene>
    <name evidence="11" type="primary">pflA_1</name>
    <name evidence="11" type="ORF">PCLFYP37_00421</name>
</gene>
<evidence type="ECO:0000256" key="7">
    <source>
        <dbReference type="ARBA" id="ARBA00023004"/>
    </source>
</evidence>
<keyword evidence="8 9" id="KW-0411">Iron-sulfur</keyword>
<dbReference type="RefSeq" id="WP_412441908.1">
    <property type="nucleotide sequence ID" value="NZ_CACRUT010000023.1"/>
</dbReference>
<evidence type="ECO:0000256" key="1">
    <source>
        <dbReference type="ARBA" id="ARBA00002918"/>
    </source>
</evidence>
<keyword evidence="9" id="KW-0963">Cytoplasm</keyword>
<proteinExistence type="inferred from homology"/>
<dbReference type="SFLD" id="SFLDG01066">
    <property type="entry name" value="organic_radical-activating_enz"/>
    <property type="match status" value="1"/>
</dbReference>
<dbReference type="EC" id="1.97.1.4" evidence="9"/>
<evidence type="ECO:0000256" key="3">
    <source>
        <dbReference type="ARBA" id="ARBA00022485"/>
    </source>
</evidence>
<dbReference type="GO" id="GO:0051539">
    <property type="term" value="F:4 iron, 4 sulfur cluster binding"/>
    <property type="evidence" value="ECO:0007669"/>
    <property type="project" value="UniProtKB-UniRule"/>
</dbReference>
<dbReference type="InterPro" id="IPR013785">
    <property type="entry name" value="Aldolase_TIM"/>
</dbReference>
<evidence type="ECO:0000256" key="2">
    <source>
        <dbReference type="ARBA" id="ARBA00009777"/>
    </source>
</evidence>
<dbReference type="EMBL" id="CACRUT010000023">
    <property type="protein sequence ID" value="VYU59983.1"/>
    <property type="molecule type" value="Genomic_DNA"/>
</dbReference>
<keyword evidence="4 9" id="KW-0949">S-adenosyl-L-methionine</keyword>
<keyword evidence="11" id="KW-0670">Pyruvate</keyword>